<dbReference type="InterPro" id="IPR043128">
    <property type="entry name" value="Rev_trsase/Diguanyl_cyclase"/>
</dbReference>
<dbReference type="Gene3D" id="3.30.70.270">
    <property type="match status" value="1"/>
</dbReference>
<dbReference type="GO" id="GO:0045259">
    <property type="term" value="C:proton-transporting ATP synthase complex"/>
    <property type="evidence" value="ECO:0007669"/>
    <property type="project" value="InterPro"/>
</dbReference>
<keyword evidence="6" id="KW-0808">Transferase</keyword>
<dbReference type="GO" id="GO:0070987">
    <property type="term" value="P:error-free translesion synthesis"/>
    <property type="evidence" value="ECO:0007669"/>
    <property type="project" value="TreeGrafter"/>
</dbReference>
<evidence type="ECO:0000313" key="19">
    <source>
        <dbReference type="EMBL" id="KAF7316736.1"/>
    </source>
</evidence>
<evidence type="ECO:0000256" key="10">
    <source>
        <dbReference type="ARBA" id="ARBA00022842"/>
    </source>
</evidence>
<evidence type="ECO:0000256" key="4">
    <source>
        <dbReference type="ARBA" id="ARBA00020399"/>
    </source>
</evidence>
<dbReference type="InterPro" id="IPR038401">
    <property type="entry name" value="Rev1_C_sf"/>
</dbReference>
<reference evidence="19" key="1">
    <citation type="submission" date="2020-05" db="EMBL/GenBank/DDBJ databases">
        <title>Mycena genomes resolve the evolution of fungal bioluminescence.</title>
        <authorList>
            <person name="Tsai I.J."/>
        </authorList>
    </citation>
    <scope>NUCLEOTIDE SEQUENCE</scope>
    <source>
        <strain evidence="19">110903Hualien_Pintung</strain>
    </source>
</reference>
<dbReference type="SUPFAM" id="SSF52113">
    <property type="entry name" value="BRCT domain"/>
    <property type="match status" value="1"/>
</dbReference>
<dbReference type="GO" id="GO:0046872">
    <property type="term" value="F:metal ion binding"/>
    <property type="evidence" value="ECO:0007669"/>
    <property type="project" value="UniProtKB-KW"/>
</dbReference>
<comment type="function">
    <text evidence="14">Deoxycytidyl transferase involved in DNA repair. Transfers a dCMP residue from dCTP to the 3'-end of a DNA primer in a template-dependent reaction. May assist in the first step in the bypass of abasic lesions by the insertion of a nucleotide opposite the lesion. Required for normal induction of mutations by physical and chemical agents. Involved in mitochondrial DNA mutagenesis.</text>
</comment>
<feature type="domain" description="BRCT" evidence="17">
    <location>
        <begin position="105"/>
        <end position="193"/>
    </location>
</feature>
<evidence type="ECO:0000256" key="14">
    <source>
        <dbReference type="ARBA" id="ARBA00058985"/>
    </source>
</evidence>
<dbReference type="InterPro" id="IPR043502">
    <property type="entry name" value="DNA/RNA_pol_sf"/>
</dbReference>
<protein>
    <recommendedName>
        <fullName evidence="4">DNA repair protein REV1</fullName>
    </recommendedName>
    <alternativeName>
        <fullName evidence="15">Reversionless protein 1</fullName>
    </alternativeName>
</protein>
<keyword evidence="20" id="KW-1185">Reference proteome</keyword>
<dbReference type="InterPro" id="IPR001357">
    <property type="entry name" value="BRCT_dom"/>
</dbReference>
<dbReference type="GO" id="GO:0015986">
    <property type="term" value="P:proton motive force-driven ATP synthesis"/>
    <property type="evidence" value="ECO:0007669"/>
    <property type="project" value="InterPro"/>
</dbReference>
<keyword evidence="7" id="KW-0548">Nucleotidyltransferase</keyword>
<keyword evidence="10" id="KW-0460">Magnesium</keyword>
<feature type="compositionally biased region" description="Low complexity" evidence="16">
    <location>
        <begin position="783"/>
        <end position="793"/>
    </location>
</feature>
<feature type="region of interest" description="Disordered" evidence="16">
    <location>
        <begin position="876"/>
        <end position="914"/>
    </location>
</feature>
<evidence type="ECO:0000256" key="15">
    <source>
        <dbReference type="ARBA" id="ARBA00081902"/>
    </source>
</evidence>
<dbReference type="CDD" id="cd01701">
    <property type="entry name" value="PolY_Rev1"/>
    <property type="match status" value="1"/>
</dbReference>
<dbReference type="OrthoDB" id="427711at2759"/>
<dbReference type="PROSITE" id="PS50172">
    <property type="entry name" value="BRCT"/>
    <property type="match status" value="1"/>
</dbReference>
<feature type="compositionally biased region" description="Gly residues" evidence="16">
    <location>
        <begin position="794"/>
        <end position="814"/>
    </location>
</feature>
<dbReference type="InterPro" id="IPR036775">
    <property type="entry name" value="DNA_pol_Y-fam_lit_finger_sf"/>
</dbReference>
<evidence type="ECO:0000256" key="12">
    <source>
        <dbReference type="ARBA" id="ARBA00023204"/>
    </source>
</evidence>
<dbReference type="SUPFAM" id="SSF56672">
    <property type="entry name" value="DNA/RNA polymerases"/>
    <property type="match status" value="1"/>
</dbReference>
<dbReference type="Pfam" id="PF04911">
    <property type="entry name" value="ATP-synt_J"/>
    <property type="match status" value="1"/>
</dbReference>
<feature type="compositionally biased region" description="Basic and acidic residues" evidence="16">
    <location>
        <begin position="892"/>
        <end position="902"/>
    </location>
</feature>
<dbReference type="SUPFAM" id="SSF100879">
    <property type="entry name" value="Lesion bypass DNA polymerase (Y-family), little finger domain"/>
    <property type="match status" value="1"/>
</dbReference>
<dbReference type="Gene3D" id="1.10.150.20">
    <property type="entry name" value="5' to 3' exonuclease, C-terminal subdomain"/>
    <property type="match status" value="1"/>
</dbReference>
<dbReference type="GO" id="GO:0015078">
    <property type="term" value="F:proton transmembrane transporter activity"/>
    <property type="evidence" value="ECO:0007669"/>
    <property type="project" value="InterPro"/>
</dbReference>
<dbReference type="GO" id="GO:0042276">
    <property type="term" value="P:error-prone translesion synthesis"/>
    <property type="evidence" value="ECO:0007669"/>
    <property type="project" value="TreeGrafter"/>
</dbReference>
<dbReference type="Gene3D" id="1.20.58.1280">
    <property type="entry name" value="DNA repair protein Rev1, C-terminal domain"/>
    <property type="match status" value="1"/>
</dbReference>
<feature type="domain" description="UmuC" evidence="18">
    <location>
        <begin position="295"/>
        <end position="485"/>
    </location>
</feature>
<dbReference type="InterPro" id="IPR036420">
    <property type="entry name" value="BRCT_dom_sf"/>
</dbReference>
<dbReference type="FunFam" id="3.30.1490.100:FF:000001">
    <property type="entry name" value="DNA repair protein REV1"/>
    <property type="match status" value="1"/>
</dbReference>
<dbReference type="CDD" id="cd17719">
    <property type="entry name" value="BRCT_Rev1"/>
    <property type="match status" value="1"/>
</dbReference>
<evidence type="ECO:0000313" key="20">
    <source>
        <dbReference type="Proteomes" id="UP000613580"/>
    </source>
</evidence>
<dbReference type="Gene3D" id="3.30.1490.100">
    <property type="entry name" value="DNA polymerase, Y-family, little finger domain"/>
    <property type="match status" value="1"/>
</dbReference>
<dbReference type="Gene3D" id="3.40.50.10190">
    <property type="entry name" value="BRCT domain"/>
    <property type="match status" value="1"/>
</dbReference>
<dbReference type="GO" id="GO:0003684">
    <property type="term" value="F:damaged DNA binding"/>
    <property type="evidence" value="ECO:0007669"/>
    <property type="project" value="InterPro"/>
</dbReference>
<evidence type="ECO:0000256" key="9">
    <source>
        <dbReference type="ARBA" id="ARBA00022763"/>
    </source>
</evidence>
<keyword evidence="9" id="KW-0227">DNA damage</keyword>
<evidence type="ECO:0000256" key="5">
    <source>
        <dbReference type="ARBA" id="ARBA00022634"/>
    </source>
</evidence>
<keyword evidence="11" id="KW-0238">DNA-binding</keyword>
<feature type="compositionally biased region" description="Basic and acidic residues" evidence="16">
    <location>
        <begin position="738"/>
        <end position="747"/>
    </location>
</feature>
<keyword evidence="13" id="KW-0539">Nucleus</keyword>
<organism evidence="19 20">
    <name type="scientific">Mycena chlorophos</name>
    <name type="common">Agaric fungus</name>
    <name type="synonym">Agaricus chlorophos</name>
    <dbReference type="NCBI Taxonomy" id="658473"/>
    <lineage>
        <taxon>Eukaryota</taxon>
        <taxon>Fungi</taxon>
        <taxon>Dikarya</taxon>
        <taxon>Basidiomycota</taxon>
        <taxon>Agaricomycotina</taxon>
        <taxon>Agaricomycetes</taxon>
        <taxon>Agaricomycetidae</taxon>
        <taxon>Agaricales</taxon>
        <taxon>Marasmiineae</taxon>
        <taxon>Mycenaceae</taxon>
        <taxon>Mycena</taxon>
    </lineage>
</organism>
<dbReference type="SMART" id="SM00292">
    <property type="entry name" value="BRCT"/>
    <property type="match status" value="1"/>
</dbReference>
<feature type="region of interest" description="Disordered" evidence="16">
    <location>
        <begin position="682"/>
        <end position="711"/>
    </location>
</feature>
<dbReference type="GO" id="GO:0005634">
    <property type="term" value="C:nucleus"/>
    <property type="evidence" value="ECO:0007669"/>
    <property type="project" value="UniProtKB-SubCell"/>
</dbReference>
<evidence type="ECO:0000256" key="2">
    <source>
        <dbReference type="ARBA" id="ARBA00004123"/>
    </source>
</evidence>
<dbReference type="Pfam" id="PF16589">
    <property type="entry name" value="BRCT_2"/>
    <property type="match status" value="1"/>
</dbReference>
<comment type="subcellular location">
    <subcellularLocation>
        <location evidence="2">Nucleus</location>
    </subcellularLocation>
</comment>
<keyword evidence="8" id="KW-0479">Metal-binding</keyword>
<evidence type="ECO:0000256" key="16">
    <source>
        <dbReference type="SAM" id="MobiDB-lite"/>
    </source>
</evidence>
<dbReference type="PROSITE" id="PS50173">
    <property type="entry name" value="UMUC"/>
    <property type="match status" value="1"/>
</dbReference>
<gene>
    <name evidence="19" type="ORF">HMN09_00406700</name>
</gene>
<evidence type="ECO:0000256" key="13">
    <source>
        <dbReference type="ARBA" id="ARBA00023242"/>
    </source>
</evidence>
<evidence type="ECO:0000256" key="3">
    <source>
        <dbReference type="ARBA" id="ARBA00010945"/>
    </source>
</evidence>
<feature type="compositionally biased region" description="Acidic residues" evidence="16">
    <location>
        <begin position="39"/>
        <end position="49"/>
    </location>
</feature>
<proteinExistence type="inferred from homology"/>
<dbReference type="InterPro" id="IPR006995">
    <property type="entry name" value="ATP_synth_F0_jsu"/>
</dbReference>
<dbReference type="PANTHER" id="PTHR45990">
    <property type="entry name" value="DNA REPAIR PROTEIN REV1"/>
    <property type="match status" value="1"/>
</dbReference>
<evidence type="ECO:0000256" key="8">
    <source>
        <dbReference type="ARBA" id="ARBA00022723"/>
    </source>
</evidence>
<dbReference type="InterPro" id="IPR031991">
    <property type="entry name" value="Rev1_C"/>
</dbReference>
<dbReference type="Pfam" id="PF14377">
    <property type="entry name" value="UBM"/>
    <property type="match status" value="1"/>
</dbReference>
<evidence type="ECO:0000256" key="7">
    <source>
        <dbReference type="ARBA" id="ARBA00022695"/>
    </source>
</evidence>
<dbReference type="Pfam" id="PF16727">
    <property type="entry name" value="REV1_C"/>
    <property type="match status" value="1"/>
</dbReference>
<dbReference type="GO" id="GO:0003887">
    <property type="term" value="F:DNA-directed DNA polymerase activity"/>
    <property type="evidence" value="ECO:0007669"/>
    <property type="project" value="TreeGrafter"/>
</dbReference>
<dbReference type="Gene3D" id="6.10.250.1490">
    <property type="match status" value="1"/>
</dbReference>
<dbReference type="Proteomes" id="UP000613580">
    <property type="component" value="Unassembled WGS sequence"/>
</dbReference>
<dbReference type="PANTHER" id="PTHR45990:SF1">
    <property type="entry name" value="DNA REPAIR PROTEIN REV1"/>
    <property type="match status" value="1"/>
</dbReference>
<dbReference type="InterPro" id="IPR001126">
    <property type="entry name" value="UmuC"/>
</dbReference>
<evidence type="ECO:0000256" key="1">
    <source>
        <dbReference type="ARBA" id="ARBA00001946"/>
    </source>
</evidence>
<dbReference type="Gene3D" id="3.40.1170.60">
    <property type="match status" value="1"/>
</dbReference>
<name>A0A8H6THD8_MYCCL</name>
<dbReference type="InterPro" id="IPR017961">
    <property type="entry name" value="DNA_pol_Y-fam_little_finger"/>
</dbReference>
<accession>A0A8H6THD8</accession>
<dbReference type="GO" id="GO:0006281">
    <property type="term" value="P:DNA repair"/>
    <property type="evidence" value="ECO:0007669"/>
    <property type="project" value="UniProtKB-KW"/>
</dbReference>
<dbReference type="GO" id="GO:0017125">
    <property type="term" value="F:deoxycytidyl transferase activity"/>
    <property type="evidence" value="ECO:0007669"/>
    <property type="project" value="TreeGrafter"/>
</dbReference>
<comment type="cofactor">
    <cofactor evidence="1">
        <name>Mg(2+)</name>
        <dbReference type="ChEBI" id="CHEBI:18420"/>
    </cofactor>
</comment>
<keyword evidence="12" id="KW-0234">DNA repair</keyword>
<sequence length="1124" mass="125490">MATLARTQSTEYFSEPDASFVAALNAAVLAGDLPPSDVSDGDDDSEDLEPPPPAQPSKKRRRYEESPEPVDEEVYGAAHFGDFGEYMQRKRAKLQIQNAEIIPQTHSQIFHGLAIYVNGQTEPPQHELRRLLVENGGIFEPYLDRKSSVTHIITDNLTNAKINEFQHMKVARPQWLTESVKAGTLLPWKDYKWTKDPALPLPQPAANVPRYAADPSNVNANRVMADPAWRAANTAAAPGYVKKYFENSRLHFLSTSKAEAQQLVREAQLQVKGRDANPGAVSPRKGKGREAERVIMHCDFDCFFVSAGLLTRPELRGKPVVVCHAQGQGGAASTSEVACASYEARKSGVRNGMSLQQARGHCPSVVTMPYDFEAYKKISLKFYTILLSRADEVEAVSIDEALIDVTEQIRAYITSPDPAKEFAERLRAEVKEATQCEISVGISHNVLLARLATRRAKPAGSVHLFPKDVEELISTLDITDLRGFAHSARDKVEAKFGSTALRDLAKKSRGQLIDALGPKTGAKLYDAIRGVDDTQLVSDRVPQSVSAELNYGIRFKTQEEADGFVMDLARDVEGRLHNAKVEGRQLTLKIMKRHPDAPIEAPKFMGHGHCEDFSKQQPLAGPNGRATSDGKVIGELACRMLASFHFDPQELRGIGIQIQKLEPTTGPVVNRQPNQQILPFHRTDVSTSHVTMKASSSKLAPPPLQPQPPKTFEADVLVPEEVDPEILEALPSSIRREIEEHQQRARSESLAPQKQPQPQPAPEARAVSKPISAAFLPPKALQRGGSRPPSGRGFARGRGRGGGGYGGGRGGGTGNRYIDKKFFESRKLRNRREQPTDAELKAMGIDLEFWEGLKKDNASKALFRDILRNQRILIAHGGRAPTPPSPKQIKPKKYEPRPDLYRHPLPRARYPEPPRLAQRIHEPVEDEQPQKKKKKTKKVFFKETDDLQDLVESWVNSFKNFPPEAQDIAFVSRFLLKAMDSKQFSDVSVERTIAIVKWWLVLLRRYWGDYEFYGSRVDEEEEGMVAEAWWKAFRDVKEQLDVIARKKWGGKLAISQTEFKMAFLGWRKWPTPILRPYWPFMVAAGVSLYGVSKLQDMAVRAPSYANDPKNPYAAAIAEEKSSAH</sequence>
<comment type="similarity">
    <text evidence="3">Belongs to the DNA polymerase type-Y family.</text>
</comment>
<dbReference type="FunFam" id="3.40.50.10190:FF:000011">
    <property type="entry name" value="DNA repair protein REV1"/>
    <property type="match status" value="1"/>
</dbReference>
<dbReference type="Gene3D" id="6.10.250.1630">
    <property type="match status" value="1"/>
</dbReference>
<dbReference type="AlphaFoldDB" id="A0A8H6THD8"/>
<evidence type="ECO:0000259" key="18">
    <source>
        <dbReference type="PROSITE" id="PS50173"/>
    </source>
</evidence>
<evidence type="ECO:0000256" key="6">
    <source>
        <dbReference type="ARBA" id="ARBA00022679"/>
    </source>
</evidence>
<feature type="region of interest" description="Disordered" evidence="16">
    <location>
        <begin position="31"/>
        <end position="73"/>
    </location>
</feature>
<dbReference type="Pfam" id="PF00817">
    <property type="entry name" value="IMS"/>
    <property type="match status" value="1"/>
</dbReference>
<evidence type="ECO:0000256" key="11">
    <source>
        <dbReference type="ARBA" id="ARBA00023125"/>
    </source>
</evidence>
<evidence type="ECO:0000259" key="17">
    <source>
        <dbReference type="PROSITE" id="PS50172"/>
    </source>
</evidence>
<keyword evidence="5" id="KW-0237">DNA synthesis</keyword>
<dbReference type="EMBL" id="JACAZE010000005">
    <property type="protein sequence ID" value="KAF7316736.1"/>
    <property type="molecule type" value="Genomic_DNA"/>
</dbReference>
<comment type="caution">
    <text evidence="19">The sequence shown here is derived from an EMBL/GenBank/DDBJ whole genome shotgun (WGS) entry which is preliminary data.</text>
</comment>
<dbReference type="InterPro" id="IPR025527">
    <property type="entry name" value="HUWE1/Rev1_UBM"/>
</dbReference>
<dbReference type="Pfam" id="PF11799">
    <property type="entry name" value="IMS_C"/>
    <property type="match status" value="1"/>
</dbReference>
<feature type="compositionally biased region" description="Pro residues" evidence="16">
    <location>
        <begin position="700"/>
        <end position="709"/>
    </location>
</feature>
<feature type="region of interest" description="Disordered" evidence="16">
    <location>
        <begin position="738"/>
        <end position="817"/>
    </location>
</feature>